<gene>
    <name evidence="1" type="ORF">L1987_06926</name>
</gene>
<evidence type="ECO:0000313" key="2">
    <source>
        <dbReference type="Proteomes" id="UP001056120"/>
    </source>
</evidence>
<dbReference type="EMBL" id="CM042019">
    <property type="protein sequence ID" value="KAI3825439.1"/>
    <property type="molecule type" value="Genomic_DNA"/>
</dbReference>
<dbReference type="Proteomes" id="UP001056120">
    <property type="component" value="Linkage Group LG02"/>
</dbReference>
<name>A0ACB9JZV3_9ASTR</name>
<sequence length="192" mass="21456">MILTANSFCVPPHLARPKSRSQVVVRSLSGGDPKPKVLFSESFRYLEDVENGRLSCQDLRKKRKEDLSENLEALWDDGYGTQSAEGFFKLAKDFSKPDGGPPQWFCPVSCGRPLKDSPLLLYLPGLDCLGLGLLLHEKALEKVFEVRCLHIPVQDRTPLEDLVQFVEETVRLEHASSPTKPIYLVGDSFVGV</sequence>
<reference evidence="2" key="1">
    <citation type="journal article" date="2022" name="Mol. Ecol. Resour.">
        <title>The genomes of chicory, endive, great burdock and yacon provide insights into Asteraceae palaeo-polyploidization history and plant inulin production.</title>
        <authorList>
            <person name="Fan W."/>
            <person name="Wang S."/>
            <person name="Wang H."/>
            <person name="Wang A."/>
            <person name="Jiang F."/>
            <person name="Liu H."/>
            <person name="Zhao H."/>
            <person name="Xu D."/>
            <person name="Zhang Y."/>
        </authorList>
    </citation>
    <scope>NUCLEOTIDE SEQUENCE [LARGE SCALE GENOMIC DNA]</scope>
    <source>
        <strain evidence="2">cv. Yunnan</strain>
    </source>
</reference>
<reference evidence="1 2" key="2">
    <citation type="journal article" date="2022" name="Mol. Ecol. Resour.">
        <title>The genomes of chicory, endive, great burdock and yacon provide insights into Asteraceae paleo-polyploidization history and plant inulin production.</title>
        <authorList>
            <person name="Fan W."/>
            <person name="Wang S."/>
            <person name="Wang H."/>
            <person name="Wang A."/>
            <person name="Jiang F."/>
            <person name="Liu H."/>
            <person name="Zhao H."/>
            <person name="Xu D."/>
            <person name="Zhang Y."/>
        </authorList>
    </citation>
    <scope>NUCLEOTIDE SEQUENCE [LARGE SCALE GENOMIC DNA]</scope>
    <source>
        <strain evidence="2">cv. Yunnan</strain>
        <tissue evidence="1">Leaves</tissue>
    </source>
</reference>
<keyword evidence="2" id="KW-1185">Reference proteome</keyword>
<evidence type="ECO:0000313" key="1">
    <source>
        <dbReference type="EMBL" id="KAI3825439.1"/>
    </source>
</evidence>
<proteinExistence type="predicted"/>
<accession>A0ACB9JZV3</accession>
<comment type="caution">
    <text evidence="1">The sequence shown here is derived from an EMBL/GenBank/DDBJ whole genome shotgun (WGS) entry which is preliminary data.</text>
</comment>
<organism evidence="1 2">
    <name type="scientific">Smallanthus sonchifolius</name>
    <dbReference type="NCBI Taxonomy" id="185202"/>
    <lineage>
        <taxon>Eukaryota</taxon>
        <taxon>Viridiplantae</taxon>
        <taxon>Streptophyta</taxon>
        <taxon>Embryophyta</taxon>
        <taxon>Tracheophyta</taxon>
        <taxon>Spermatophyta</taxon>
        <taxon>Magnoliopsida</taxon>
        <taxon>eudicotyledons</taxon>
        <taxon>Gunneridae</taxon>
        <taxon>Pentapetalae</taxon>
        <taxon>asterids</taxon>
        <taxon>campanulids</taxon>
        <taxon>Asterales</taxon>
        <taxon>Asteraceae</taxon>
        <taxon>Asteroideae</taxon>
        <taxon>Heliantheae alliance</taxon>
        <taxon>Millerieae</taxon>
        <taxon>Smallanthus</taxon>
    </lineage>
</organism>
<protein>
    <submittedName>
        <fullName evidence="1">Uncharacterized protein</fullName>
    </submittedName>
</protein>